<reference evidence="1" key="1">
    <citation type="submission" date="2020-03" db="EMBL/GenBank/DDBJ databases">
        <title>The deep terrestrial virosphere.</title>
        <authorList>
            <person name="Holmfeldt K."/>
            <person name="Nilsson E."/>
            <person name="Simone D."/>
            <person name="Lopez-Fernandez M."/>
            <person name="Wu X."/>
            <person name="de Brujin I."/>
            <person name="Lundin D."/>
            <person name="Andersson A."/>
            <person name="Bertilsson S."/>
            <person name="Dopson M."/>
        </authorList>
    </citation>
    <scope>NUCLEOTIDE SEQUENCE</scope>
    <source>
        <strain evidence="1">MM415A04194</strain>
        <strain evidence="2">MM415B02123</strain>
    </source>
</reference>
<proteinExistence type="predicted"/>
<dbReference type="EMBL" id="MT141745">
    <property type="protein sequence ID" value="QJA69891.1"/>
    <property type="molecule type" value="Genomic_DNA"/>
</dbReference>
<dbReference type="AlphaFoldDB" id="A0A6M3JLF3"/>
<dbReference type="EMBL" id="MT142618">
    <property type="protein sequence ID" value="QJA86153.1"/>
    <property type="molecule type" value="Genomic_DNA"/>
</dbReference>
<accession>A0A6M3JLF3</accession>
<evidence type="ECO:0000313" key="2">
    <source>
        <dbReference type="EMBL" id="QJA86153.1"/>
    </source>
</evidence>
<evidence type="ECO:0000313" key="1">
    <source>
        <dbReference type="EMBL" id="QJA69891.1"/>
    </source>
</evidence>
<gene>
    <name evidence="1" type="ORF">MM415A04194_0007</name>
    <name evidence="2" type="ORF">MM415B02123_0012</name>
</gene>
<evidence type="ECO:0008006" key="3">
    <source>
        <dbReference type="Google" id="ProtNLM"/>
    </source>
</evidence>
<name>A0A6M3JLF3_9ZZZZ</name>
<sequence length="64" mass="7626">MKVKEYMDLYGLKTQEDLRLHFRSNMLQEKLPVAMYSCPKCDEILNDAEDINIHECIEGEKYEL</sequence>
<organism evidence="1">
    <name type="scientific">viral metagenome</name>
    <dbReference type="NCBI Taxonomy" id="1070528"/>
    <lineage>
        <taxon>unclassified sequences</taxon>
        <taxon>metagenomes</taxon>
        <taxon>organismal metagenomes</taxon>
    </lineage>
</organism>
<protein>
    <recommendedName>
        <fullName evidence="3">C2H2-type domain-containing protein</fullName>
    </recommendedName>
</protein>